<keyword evidence="3" id="KW-1185">Reference proteome</keyword>
<evidence type="ECO:0000256" key="1">
    <source>
        <dbReference type="SAM" id="Phobius"/>
    </source>
</evidence>
<name>A0A7L8AHL7_9FLAO</name>
<dbReference type="Proteomes" id="UP000516764">
    <property type="component" value="Chromosome"/>
</dbReference>
<protein>
    <submittedName>
        <fullName evidence="2">Uncharacterized protein</fullName>
    </submittedName>
</protein>
<sequence>MKKSTIFLFLFGVTVILAIIIVINLKDTLDLKSAEFWVYRVVVSLGAAAISISIPGMLTINYTPKSNDYNTEVSKNSNRIFETLAEKESAIVASGGIAVFVLVYLFNPISIS</sequence>
<accession>A0A7L8AHL7</accession>
<reference evidence="2 3" key="1">
    <citation type="journal article" date="2016" name="Int. J. Syst. Evol. Microbiol.">
        <title>Polaribacter haliotis sp. nov., isolated from the gut of abalone Haliotis discus hannai.</title>
        <authorList>
            <person name="Kim Y.O."/>
            <person name="Park I.S."/>
            <person name="Park S."/>
            <person name="Nam B.H."/>
            <person name="Park J.M."/>
            <person name="Kim D.G."/>
            <person name="Yoon J.H."/>
        </authorList>
    </citation>
    <scope>NUCLEOTIDE SEQUENCE [LARGE SCALE GENOMIC DNA]</scope>
    <source>
        <strain evidence="2 3">KCTC 52418</strain>
    </source>
</reference>
<dbReference type="EMBL" id="CP061813">
    <property type="protein sequence ID" value="QOD61486.1"/>
    <property type="molecule type" value="Genomic_DNA"/>
</dbReference>
<proteinExistence type="predicted"/>
<dbReference type="OrthoDB" id="1446705at2"/>
<feature type="transmembrane region" description="Helical" evidence="1">
    <location>
        <begin position="37"/>
        <end position="60"/>
    </location>
</feature>
<dbReference type="AlphaFoldDB" id="A0A7L8AHL7"/>
<dbReference type="RefSeq" id="WP_088353366.1">
    <property type="nucleotide sequence ID" value="NZ_CP061813.1"/>
</dbReference>
<evidence type="ECO:0000313" key="3">
    <source>
        <dbReference type="Proteomes" id="UP000516764"/>
    </source>
</evidence>
<evidence type="ECO:0000313" key="2">
    <source>
        <dbReference type="EMBL" id="QOD61486.1"/>
    </source>
</evidence>
<keyword evidence="1" id="KW-0812">Transmembrane</keyword>
<organism evidence="2 3">
    <name type="scientific">Polaribacter haliotis</name>
    <dbReference type="NCBI Taxonomy" id="1888915"/>
    <lineage>
        <taxon>Bacteria</taxon>
        <taxon>Pseudomonadati</taxon>
        <taxon>Bacteroidota</taxon>
        <taxon>Flavobacteriia</taxon>
        <taxon>Flavobacteriales</taxon>
        <taxon>Flavobacteriaceae</taxon>
    </lineage>
</organism>
<gene>
    <name evidence="2" type="ORF">H9I45_03275</name>
</gene>
<keyword evidence="1" id="KW-1133">Transmembrane helix</keyword>
<dbReference type="KEGG" id="phal:H9I45_03275"/>
<keyword evidence="1" id="KW-0472">Membrane</keyword>
<feature type="transmembrane region" description="Helical" evidence="1">
    <location>
        <begin position="89"/>
        <end position="106"/>
    </location>
</feature>
<feature type="transmembrane region" description="Helical" evidence="1">
    <location>
        <begin position="6"/>
        <end position="25"/>
    </location>
</feature>